<dbReference type="OrthoDB" id="440196at2759"/>
<keyword evidence="1" id="KW-0067">ATP-binding</keyword>
<dbReference type="GO" id="GO:0005871">
    <property type="term" value="C:kinesin complex"/>
    <property type="evidence" value="ECO:0007669"/>
    <property type="project" value="TreeGrafter"/>
</dbReference>
<feature type="binding site" evidence="1">
    <location>
        <begin position="85"/>
        <end position="92"/>
    </location>
    <ligand>
        <name>ATP</name>
        <dbReference type="ChEBI" id="CHEBI:30616"/>
    </ligand>
</feature>
<organism evidence="4 5">
    <name type="scientific">Perkinsus chesapeaki</name>
    <name type="common">Clam parasite</name>
    <name type="synonym">Perkinsus andrewsi</name>
    <dbReference type="NCBI Taxonomy" id="330153"/>
    <lineage>
        <taxon>Eukaryota</taxon>
        <taxon>Sar</taxon>
        <taxon>Alveolata</taxon>
        <taxon>Perkinsozoa</taxon>
        <taxon>Perkinsea</taxon>
        <taxon>Perkinsida</taxon>
        <taxon>Perkinsidae</taxon>
        <taxon>Perkinsus</taxon>
    </lineage>
</organism>
<dbReference type="GO" id="GO:0005524">
    <property type="term" value="F:ATP binding"/>
    <property type="evidence" value="ECO:0007669"/>
    <property type="project" value="UniProtKB-UniRule"/>
</dbReference>
<feature type="region of interest" description="Disordered" evidence="2">
    <location>
        <begin position="330"/>
        <end position="349"/>
    </location>
</feature>
<proteinExistence type="inferred from homology"/>
<comment type="caution">
    <text evidence="4">The sequence shown here is derived from an EMBL/GenBank/DDBJ whole genome shotgun (WGS) entry which is preliminary data.</text>
</comment>
<sequence length="494" mass="54066">MDVIVRLRKCSENTQLPSATTKTDSSSLSVAGNSVRSSPTWMSFASVIDCQDVDTEQREVYTKVAAKAVHSVATGLSDACILVYGQTGAGKTRTVFGAPGFWRSSLSEATAEDAASAGLLPRSVGVIFRILSERHDDAPEIFVSCAELYQGQIRDLIFPDRKPRLLGNRAGSHNLVDIGWLRVIDTTEFCDSVRRCASHRMTSSTKGNAVSSRSHCFFYVKVGSRVLTIVDLAGSERLAKHSKSRSLKLQSETRTINLSLSWLSHCFKAVSVGQKPPVRESVLTRLLHGAIVGDQYTALCLCVTDRYGDLEETRSTLGFGQLVQKAARRLQVEEPPSTTDDTDTNDGQVDDYISSKLALKATRADIADLQAYVRELSRLCSGNHKSFKRALKADVAVLKEGIDETDKDSSIEESKGQPAVFSVQNAASEILRRLKERDNNAKASPTRLTNSVREAVYASRVKRLSDSDTARTRSTTATDDKHCINRCYELLGAG</sequence>
<dbReference type="InterPro" id="IPR027417">
    <property type="entry name" value="P-loop_NTPase"/>
</dbReference>
<dbReference type="GO" id="GO:0016887">
    <property type="term" value="F:ATP hydrolysis activity"/>
    <property type="evidence" value="ECO:0007669"/>
    <property type="project" value="TreeGrafter"/>
</dbReference>
<dbReference type="SMART" id="SM00129">
    <property type="entry name" value="KISc"/>
    <property type="match status" value="1"/>
</dbReference>
<dbReference type="GO" id="GO:0007018">
    <property type="term" value="P:microtubule-based movement"/>
    <property type="evidence" value="ECO:0007669"/>
    <property type="project" value="InterPro"/>
</dbReference>
<dbReference type="GO" id="GO:0008017">
    <property type="term" value="F:microtubule binding"/>
    <property type="evidence" value="ECO:0007669"/>
    <property type="project" value="InterPro"/>
</dbReference>
<accession>A0A7J6N0C7</accession>
<gene>
    <name evidence="4" type="primary">KIF4A</name>
    <name evidence="4" type="ORF">FOL47_003008</name>
</gene>
<dbReference type="AlphaFoldDB" id="A0A7J6N0C7"/>
<evidence type="ECO:0000259" key="3">
    <source>
        <dbReference type="PROSITE" id="PS50067"/>
    </source>
</evidence>
<dbReference type="InterPro" id="IPR027640">
    <property type="entry name" value="Kinesin-like_fam"/>
</dbReference>
<dbReference type="Proteomes" id="UP000591131">
    <property type="component" value="Unassembled WGS sequence"/>
</dbReference>
<dbReference type="InterPro" id="IPR036961">
    <property type="entry name" value="Kinesin_motor_dom_sf"/>
</dbReference>
<protein>
    <submittedName>
        <fullName evidence="4">Chromosome-associated kinesin kif4a</fullName>
    </submittedName>
</protein>
<feature type="domain" description="Kinesin motor" evidence="3">
    <location>
        <begin position="1"/>
        <end position="326"/>
    </location>
</feature>
<keyword evidence="5" id="KW-1185">Reference proteome</keyword>
<dbReference type="PRINTS" id="PR00380">
    <property type="entry name" value="KINESINHEAVY"/>
</dbReference>
<reference evidence="4 5" key="1">
    <citation type="submission" date="2020-04" db="EMBL/GenBank/DDBJ databases">
        <title>Perkinsus chesapeaki whole genome sequence.</title>
        <authorList>
            <person name="Bogema D.R."/>
        </authorList>
    </citation>
    <scope>NUCLEOTIDE SEQUENCE [LARGE SCALE GENOMIC DNA]</scope>
    <source>
        <strain evidence="4">ATCC PRA-425</strain>
    </source>
</reference>
<evidence type="ECO:0000313" key="5">
    <source>
        <dbReference type="Proteomes" id="UP000591131"/>
    </source>
</evidence>
<dbReference type="GO" id="GO:0003777">
    <property type="term" value="F:microtubule motor activity"/>
    <property type="evidence" value="ECO:0007669"/>
    <property type="project" value="InterPro"/>
</dbReference>
<dbReference type="EMBL" id="JAAPAO010000019">
    <property type="protein sequence ID" value="KAF4677166.1"/>
    <property type="molecule type" value="Genomic_DNA"/>
</dbReference>
<dbReference type="Gene3D" id="3.40.850.10">
    <property type="entry name" value="Kinesin motor domain"/>
    <property type="match status" value="1"/>
</dbReference>
<keyword evidence="1" id="KW-0547">Nucleotide-binding</keyword>
<dbReference type="GO" id="GO:0005874">
    <property type="term" value="C:microtubule"/>
    <property type="evidence" value="ECO:0007669"/>
    <property type="project" value="TreeGrafter"/>
</dbReference>
<evidence type="ECO:0000256" key="1">
    <source>
        <dbReference type="PROSITE-ProRule" id="PRU00283"/>
    </source>
</evidence>
<dbReference type="PROSITE" id="PS50067">
    <property type="entry name" value="KINESIN_MOTOR_2"/>
    <property type="match status" value="1"/>
</dbReference>
<dbReference type="InterPro" id="IPR001752">
    <property type="entry name" value="Kinesin_motor_dom"/>
</dbReference>
<comment type="similarity">
    <text evidence="1">Belongs to the TRAFAC class myosin-kinesin ATPase superfamily. Kinesin family.</text>
</comment>
<dbReference type="Pfam" id="PF00225">
    <property type="entry name" value="Kinesin"/>
    <property type="match status" value="1"/>
</dbReference>
<evidence type="ECO:0000256" key="2">
    <source>
        <dbReference type="SAM" id="MobiDB-lite"/>
    </source>
</evidence>
<evidence type="ECO:0000313" key="4">
    <source>
        <dbReference type="EMBL" id="KAF4677166.1"/>
    </source>
</evidence>
<name>A0A7J6N0C7_PERCH</name>
<keyword evidence="1" id="KW-0505">Motor protein</keyword>
<dbReference type="PANTHER" id="PTHR24115">
    <property type="entry name" value="KINESIN-RELATED"/>
    <property type="match status" value="1"/>
</dbReference>
<dbReference type="SUPFAM" id="SSF52540">
    <property type="entry name" value="P-loop containing nucleoside triphosphate hydrolases"/>
    <property type="match status" value="1"/>
</dbReference>